<evidence type="ECO:0000256" key="13">
    <source>
        <dbReference type="SAM" id="MobiDB-lite"/>
    </source>
</evidence>
<keyword evidence="3" id="KW-0813">Transport</keyword>
<accession>A0A423U359</accession>
<dbReference type="PANTHER" id="PTHR45727">
    <property type="entry name" value="NPC INTRACELLULAR CHOLESTEROL TRANSPORTER 1"/>
    <property type="match status" value="1"/>
</dbReference>
<feature type="compositionally biased region" description="Basic residues" evidence="13">
    <location>
        <begin position="1510"/>
        <end position="1520"/>
    </location>
</feature>
<proteinExistence type="inferred from homology"/>
<evidence type="ECO:0000313" key="16">
    <source>
        <dbReference type="EMBL" id="ROT83092.1"/>
    </source>
</evidence>
<dbReference type="Pfam" id="PF16414">
    <property type="entry name" value="NPC1_N"/>
    <property type="match status" value="1"/>
</dbReference>
<comment type="similarity">
    <text evidence="2">Belongs to the patched family.</text>
</comment>
<evidence type="ECO:0000256" key="5">
    <source>
        <dbReference type="ARBA" id="ARBA00022729"/>
    </source>
</evidence>
<evidence type="ECO:0000256" key="2">
    <source>
        <dbReference type="ARBA" id="ARBA00005585"/>
    </source>
</evidence>
<feature type="compositionally biased region" description="Basic residues" evidence="13">
    <location>
        <begin position="1601"/>
        <end position="1611"/>
    </location>
</feature>
<keyword evidence="5" id="KW-0732">Signal</keyword>
<gene>
    <name evidence="16" type="ORF">C7M84_023735</name>
</gene>
<feature type="transmembrane region" description="Helical" evidence="14">
    <location>
        <begin position="1285"/>
        <end position="1304"/>
    </location>
</feature>
<dbReference type="PANTHER" id="PTHR45727:SF2">
    <property type="entry name" value="NPC INTRACELLULAR CHOLESTEROL TRANSPORTER 1"/>
    <property type="match status" value="1"/>
</dbReference>
<protein>
    <submittedName>
        <fullName evidence="16">Niemann-Pick C1 protein</fullName>
    </submittedName>
</protein>
<dbReference type="Gene3D" id="1.20.1640.10">
    <property type="entry name" value="Multidrug efflux transporter AcrB transmembrane domain"/>
    <property type="match status" value="2"/>
</dbReference>
<evidence type="ECO:0000256" key="6">
    <source>
        <dbReference type="ARBA" id="ARBA00022989"/>
    </source>
</evidence>
<keyword evidence="9 14" id="KW-0472">Membrane</keyword>
<comment type="catalytic activity">
    <reaction evidence="12">
        <text>cholesterol(in) = cholesterol(out)</text>
        <dbReference type="Rhea" id="RHEA:39747"/>
        <dbReference type="ChEBI" id="CHEBI:16113"/>
    </reaction>
</comment>
<feature type="domain" description="SSD" evidence="15">
    <location>
        <begin position="616"/>
        <end position="781"/>
    </location>
</feature>
<dbReference type="FunFam" id="1.20.1640.10:FF:000008">
    <property type="entry name" value="NPC intracellular cholesterol transporter 1"/>
    <property type="match status" value="1"/>
</dbReference>
<evidence type="ECO:0000256" key="8">
    <source>
        <dbReference type="ARBA" id="ARBA00023098"/>
    </source>
</evidence>
<dbReference type="InterPro" id="IPR000731">
    <property type="entry name" value="SSD"/>
</dbReference>
<feature type="region of interest" description="Disordered" evidence="13">
    <location>
        <begin position="1480"/>
        <end position="1623"/>
    </location>
</feature>
<feature type="transmembrane region" description="Helical" evidence="14">
    <location>
        <begin position="680"/>
        <end position="702"/>
    </location>
</feature>
<sequence length="1623" mass="182319">MSERGSLNCAYNGTAKSLTAEGIKILNQTCPELVREYITEDGQLDTCCNDRQALALSQSLGMMKMFLVRCPACIRNIRIPFCYMTCSPHQSEFLEPVSYVPATHRDKKGQHMVVDMKFYMSKDFVDKVYSSCRDVVSPSTNDRVMGLFCGDWGAPRCTGERLFNYLGNKEVNVYTPINIQYHYVKSTEEAPGNIIPLNETAQPCNTDFEGSLACSCADCQSSCPIIPDTWDAPGEPWIMFGYDGLAVAMALTAVLFSVSFLVVFAYCHKRNKRYTAVMVERSMRHPEEIRSAVGRRLAHLSDPQAQFAGEDENSLLHGRPTADMPEVVMHDELSFSERLTNWTQTAVDQFFTKWGTLCAGHPWKVMCIGLCVAASLCVGILFLQITTDPVDLWASPNSRSRLEKNYYDQNFEPFYRTAQIFIRPVGIESYEVNNETYGPVYNMSFLKEVLQLQNYIANELQAEVDGETVTLYDICNKPMAPDNLNCNIQSILNFWQNDETVLNSSDIHHAKSCIGNAYQEHCMGSYGGPVLPHVALGGFLAKNQTLSENPNYMLADTLVITLPINNFFNTSMLKPALAWEKVFNEFMLNYSHPMMDIAFRSERSIEDELVRMSKSDLPTVIISYIIMFLYIALALGHTNHCSRLLISTKVTLGLGGVLIVLVSVFSAVGFYGYVGVPCTMLIIEVIPFLVLAVGVDNIFILVEAYASLDRTEEDTRSQLIGRAVGSVGPSMLLSSISQSCCFFLGALSDMPAVQAFAMYAGMSLLINFVLQMTLFVALFSLDVAREEDSRFDVCCCIRRSKVEMDSDTRFLHKVFETTYAPFLMRPWVRAVVIVVFMFWLCSSVAMVPHIEIGLEEELSMPDDSYVLKYFEYLEKYGCVGAPVYFVLKHGYNFSDYDMQNKICSHLGCNKDSLLIQLKLASQIPNRTFIAVPSSAWIDDYFEWSLEGKYCCQLYDNGTFCRREAEDDSYIFEEDIDYIEKPDIIDNTDSGGEGVKNSTSEDNPVTKKPSIDYGGPDFDVVYNDDTNYDYNYGDLDIDYYSGGDKPVKKKEEKKEQGNKKPEEKYEEDIYDYSYTYGDPDFDYDGLKTNKQAKRKPQELKEAPVTKVPTGERHLDNGWPDYNLETTSSSERKASAARTYLRRRRSVRKDCHTCPITPMPNNPFRPDPEVFGQYLPMFLKDNPDLHCPKAGHAAYGQSVKVHYDDSGNPVTGANVFMTYHTVMRTSHHFYEALRAARAIADNITRTLNLVEKDGVLVPSGETKYEVFPYSVFYVFYEQYLTIWEDTVRMLGISVIAIFFITLFMMGFDVSSSLIIMVMVVLILTNMGGLMYMWGISLNAISLVNLIVAIGISVEFCSHTTRAFAVSEADTRIVRAQAALVRMGPSMLSGITLSDMGVVVLAFANSKIFQVFYFRMYFGMVVIGALHGLILLPVLLSFVGPSRKVVRSNMPDRTANPSGSVQMEDMIGDDQEKQCLTSKHTASINNIPKSSMSSNSLSGDAPSSNNSNTCKKNGFKHSPKKGSHMSLNHNSDDIEDRNARNTPSRHSSGTPLRNSDSISRYSDTLSRHSDTLTRHSTSTPSHKTEAIPSCHSDPPSCHSDTLPRRSKTSSRHSLAKTPEELEKLDQ</sequence>
<feature type="transmembrane region" description="Helical" evidence="14">
    <location>
        <begin position="723"/>
        <end position="747"/>
    </location>
</feature>
<dbReference type="InterPro" id="IPR053958">
    <property type="entry name" value="HMGCR/SNAP/NPC1-like_SSD"/>
</dbReference>
<feature type="transmembrane region" description="Helical" evidence="14">
    <location>
        <begin position="1376"/>
        <end position="1401"/>
    </location>
</feature>
<keyword evidence="17" id="KW-1185">Reference proteome</keyword>
<evidence type="ECO:0000256" key="3">
    <source>
        <dbReference type="ARBA" id="ARBA00022448"/>
    </source>
</evidence>
<feature type="compositionally biased region" description="Basic and acidic residues" evidence="13">
    <location>
        <begin position="1527"/>
        <end position="1536"/>
    </location>
</feature>
<feature type="compositionally biased region" description="Polar residues" evidence="13">
    <location>
        <begin position="1537"/>
        <end position="1561"/>
    </location>
</feature>
<dbReference type="InterPro" id="IPR053956">
    <property type="entry name" value="NPC1_MLD"/>
</dbReference>
<feature type="transmembrane region" description="Helical" evidence="14">
    <location>
        <begin position="650"/>
        <end position="674"/>
    </location>
</feature>
<dbReference type="GO" id="GO:0042632">
    <property type="term" value="P:cholesterol homeostasis"/>
    <property type="evidence" value="ECO:0007669"/>
    <property type="project" value="TreeGrafter"/>
</dbReference>
<dbReference type="Pfam" id="PF22314">
    <property type="entry name" value="NPC1_MLD"/>
    <property type="match status" value="1"/>
</dbReference>
<feature type="transmembrane region" description="Helical" evidence="14">
    <location>
        <begin position="363"/>
        <end position="383"/>
    </location>
</feature>
<feature type="transmembrane region" description="Helical" evidence="14">
    <location>
        <begin position="827"/>
        <end position="847"/>
    </location>
</feature>
<dbReference type="STRING" id="6689.A0A423U359"/>
<evidence type="ECO:0000256" key="1">
    <source>
        <dbReference type="ARBA" id="ARBA00004127"/>
    </source>
</evidence>
<dbReference type="GO" id="GO:0030299">
    <property type="term" value="P:intestinal cholesterol absorption"/>
    <property type="evidence" value="ECO:0007669"/>
    <property type="project" value="TreeGrafter"/>
</dbReference>
<feature type="transmembrane region" description="Helical" evidence="14">
    <location>
        <begin position="1337"/>
        <end position="1355"/>
    </location>
</feature>
<dbReference type="Pfam" id="PF12349">
    <property type="entry name" value="Sterol-sensing"/>
    <property type="match status" value="1"/>
</dbReference>
<evidence type="ECO:0000256" key="10">
    <source>
        <dbReference type="ARBA" id="ARBA00023157"/>
    </source>
</evidence>
<dbReference type="Proteomes" id="UP000283509">
    <property type="component" value="Unassembled WGS sequence"/>
</dbReference>
<evidence type="ECO:0000259" key="15">
    <source>
        <dbReference type="PROSITE" id="PS50156"/>
    </source>
</evidence>
<feature type="compositionally biased region" description="Polar residues" evidence="13">
    <location>
        <begin position="1480"/>
        <end position="1508"/>
    </location>
</feature>
<dbReference type="EMBL" id="QCYY01000740">
    <property type="protein sequence ID" value="ROT83092.1"/>
    <property type="molecule type" value="Genomic_DNA"/>
</dbReference>
<feature type="transmembrane region" description="Helical" evidence="14">
    <location>
        <begin position="1311"/>
        <end position="1331"/>
    </location>
</feature>
<evidence type="ECO:0000256" key="14">
    <source>
        <dbReference type="SAM" id="Phobius"/>
    </source>
</evidence>
<dbReference type="InterPro" id="IPR032190">
    <property type="entry name" value="NPC1_N"/>
</dbReference>
<feature type="transmembrane region" description="Helical" evidence="14">
    <location>
        <begin position="621"/>
        <end position="638"/>
    </location>
</feature>
<evidence type="ECO:0000256" key="7">
    <source>
        <dbReference type="ARBA" id="ARBA00023055"/>
    </source>
</evidence>
<evidence type="ECO:0000313" key="17">
    <source>
        <dbReference type="Proteomes" id="UP000283509"/>
    </source>
</evidence>
<evidence type="ECO:0000256" key="4">
    <source>
        <dbReference type="ARBA" id="ARBA00022692"/>
    </source>
</evidence>
<dbReference type="PROSITE" id="PS50156">
    <property type="entry name" value="SSD"/>
    <property type="match status" value="1"/>
</dbReference>
<feature type="transmembrane region" description="Helical" evidence="14">
    <location>
        <begin position="759"/>
        <end position="781"/>
    </location>
</feature>
<dbReference type="GO" id="GO:0005886">
    <property type="term" value="C:plasma membrane"/>
    <property type="evidence" value="ECO:0007669"/>
    <property type="project" value="TreeGrafter"/>
</dbReference>
<keyword evidence="7" id="KW-0445">Lipid transport</keyword>
<feature type="region of interest" description="Disordered" evidence="13">
    <location>
        <begin position="982"/>
        <end position="1010"/>
    </location>
</feature>
<comment type="caution">
    <text evidence="16">The sequence shown here is derived from an EMBL/GenBank/DDBJ whole genome shotgun (WGS) entry which is preliminary data.</text>
</comment>
<dbReference type="GO" id="GO:0012505">
    <property type="term" value="C:endomembrane system"/>
    <property type="evidence" value="ECO:0007669"/>
    <property type="project" value="UniProtKB-SubCell"/>
</dbReference>
<comment type="subcellular location">
    <subcellularLocation>
        <location evidence="1">Endomembrane system</location>
        <topology evidence="1">Multi-pass membrane protein</topology>
    </subcellularLocation>
</comment>
<reference evidence="16 17" key="1">
    <citation type="submission" date="2018-04" db="EMBL/GenBank/DDBJ databases">
        <authorList>
            <person name="Zhang X."/>
            <person name="Yuan J."/>
            <person name="Li F."/>
            <person name="Xiang J."/>
        </authorList>
    </citation>
    <scope>NUCLEOTIDE SEQUENCE [LARGE SCALE GENOMIC DNA]</scope>
    <source>
        <tissue evidence="16">Muscle</tissue>
    </source>
</reference>
<evidence type="ECO:0000256" key="9">
    <source>
        <dbReference type="ARBA" id="ARBA00023136"/>
    </source>
</evidence>
<keyword evidence="8" id="KW-0443">Lipid metabolism</keyword>
<dbReference type="OrthoDB" id="6510177at2759"/>
<evidence type="ECO:0000256" key="12">
    <source>
        <dbReference type="ARBA" id="ARBA00034049"/>
    </source>
</evidence>
<dbReference type="GO" id="GO:0006629">
    <property type="term" value="P:lipid metabolic process"/>
    <property type="evidence" value="ECO:0007669"/>
    <property type="project" value="UniProtKB-KW"/>
</dbReference>
<name>A0A423U359_PENVA</name>
<reference evidence="16 17" key="2">
    <citation type="submission" date="2019-01" db="EMBL/GenBank/DDBJ databases">
        <title>The decoding of complex shrimp genome reveals the adaptation for benthos swimmer, frequently molting mechanism and breeding impact on genome.</title>
        <authorList>
            <person name="Sun Y."/>
            <person name="Gao Y."/>
            <person name="Yu Y."/>
        </authorList>
    </citation>
    <scope>NUCLEOTIDE SEQUENCE [LARGE SCALE GENOMIC DNA]</scope>
    <source>
        <tissue evidence="16">Muscle</tissue>
    </source>
</reference>
<dbReference type="GO" id="GO:0015918">
    <property type="term" value="P:sterol transport"/>
    <property type="evidence" value="ECO:0007669"/>
    <property type="project" value="TreeGrafter"/>
</dbReference>
<feature type="compositionally biased region" description="Basic and acidic residues" evidence="13">
    <location>
        <begin position="1614"/>
        <end position="1623"/>
    </location>
</feature>
<feature type="region of interest" description="Disordered" evidence="13">
    <location>
        <begin position="1040"/>
        <end position="1063"/>
    </location>
</feature>
<feature type="compositionally biased region" description="Basic and acidic residues" evidence="13">
    <location>
        <begin position="1044"/>
        <end position="1062"/>
    </location>
</feature>
<feature type="compositionally biased region" description="Low complexity" evidence="13">
    <location>
        <begin position="1585"/>
        <end position="1597"/>
    </location>
</feature>
<feature type="transmembrane region" description="Helical" evidence="14">
    <location>
        <begin position="1413"/>
        <end position="1437"/>
    </location>
</feature>
<feature type="transmembrane region" description="Helical" evidence="14">
    <location>
        <begin position="245"/>
        <end position="267"/>
    </location>
</feature>
<keyword evidence="10" id="KW-1015">Disulfide bond</keyword>
<keyword evidence="6 14" id="KW-1133">Transmembrane helix</keyword>
<feature type="region of interest" description="Disordered" evidence="13">
    <location>
        <begin position="1107"/>
        <end position="1133"/>
    </location>
</feature>
<keyword evidence="11" id="KW-0325">Glycoprotein</keyword>
<dbReference type="SUPFAM" id="SSF82866">
    <property type="entry name" value="Multidrug efflux transporter AcrB transmembrane domain"/>
    <property type="match status" value="2"/>
</dbReference>
<organism evidence="16 17">
    <name type="scientific">Penaeus vannamei</name>
    <name type="common">Whiteleg shrimp</name>
    <name type="synonym">Litopenaeus vannamei</name>
    <dbReference type="NCBI Taxonomy" id="6689"/>
    <lineage>
        <taxon>Eukaryota</taxon>
        <taxon>Metazoa</taxon>
        <taxon>Ecdysozoa</taxon>
        <taxon>Arthropoda</taxon>
        <taxon>Crustacea</taxon>
        <taxon>Multicrustacea</taxon>
        <taxon>Malacostraca</taxon>
        <taxon>Eumalacostraca</taxon>
        <taxon>Eucarida</taxon>
        <taxon>Decapoda</taxon>
        <taxon>Dendrobranchiata</taxon>
        <taxon>Penaeoidea</taxon>
        <taxon>Penaeidae</taxon>
        <taxon>Penaeus</taxon>
    </lineage>
</organism>
<evidence type="ECO:0000256" key="11">
    <source>
        <dbReference type="ARBA" id="ARBA00023180"/>
    </source>
</evidence>
<keyword evidence="4 14" id="KW-0812">Transmembrane</keyword>
<dbReference type="GO" id="GO:0015485">
    <property type="term" value="F:cholesterol binding"/>
    <property type="evidence" value="ECO:0007669"/>
    <property type="project" value="TreeGrafter"/>
</dbReference>